<feature type="compositionally biased region" description="Basic residues" evidence="1">
    <location>
        <begin position="611"/>
        <end position="620"/>
    </location>
</feature>
<proteinExistence type="predicted"/>
<sequence length="627" mass="71253">MKNSNKLKSILQNAKRFLMPPPDYTPSEWVEQYLKFPDGPYTGQPMKLFEFQKGMIDVIKERKKKIVFETSAQIGKTTILNGILFYKSATDPGNAGVLQSTGKETTQWLSGKIRPMIDESEEMQRIVTDKNDRNAVNNTSQIQLRAGGFWYFMSLNSPSHLRGKTLPLMLLDEVDAVETDTEEGNPIIIAEQRATTFGEDARVFISSTPTSKYGAIHTQYEASDKRKYHVPCPTCGHKHELTWENIKFDWVKIDGKSLPDPNSARIECPECHHAFSEGDRARAIKQGEWIIHQPESRIAGFHVSRLYSPMSSIKSVVEDYKQAWQTFSLSTFYNTVLGLPFDDLNEDIEVSKLETLKTNIGISNIPEDTLFLTAGVDQQQDRLEVTLMGHNERTVYILAHRSFMTMNAEVIDSPAYKELLAYVKAPFRTALGRKVPLAWVNVDSSNGRATKTIYRFCSQWTNLKAIKGASSVDAPYVPTKITKTGGYELYMIGVNQGKNLVRELLNRSVKSGNTPVRVEISDDVPDDYCEQLMSEELKRSGNTVRWVIKQGGVRNEGLDCFNYGYCARLQVLEKIKFHEWRKLAAKSDIEMPEEQNETNSPVIQTHEPRRNIIKRNRPVNKPRGFGL</sequence>
<evidence type="ECO:0000259" key="2">
    <source>
        <dbReference type="Pfam" id="PF05876"/>
    </source>
</evidence>
<evidence type="ECO:0000259" key="3">
    <source>
        <dbReference type="Pfam" id="PF20454"/>
    </source>
</evidence>
<dbReference type="InterPro" id="IPR046453">
    <property type="entry name" value="GpA_ATPase"/>
</dbReference>
<dbReference type="GO" id="GO:0004519">
    <property type="term" value="F:endonuclease activity"/>
    <property type="evidence" value="ECO:0007669"/>
    <property type="project" value="InterPro"/>
</dbReference>
<evidence type="ECO:0000313" key="5">
    <source>
        <dbReference type="Proteomes" id="UP000290652"/>
    </source>
</evidence>
<dbReference type="Proteomes" id="UP000290652">
    <property type="component" value="Unassembled WGS sequence"/>
</dbReference>
<feature type="region of interest" description="Disordered" evidence="1">
    <location>
        <begin position="590"/>
        <end position="627"/>
    </location>
</feature>
<dbReference type="RefSeq" id="WP_128542716.1">
    <property type="nucleotide sequence ID" value="NZ_CP128440.1"/>
</dbReference>
<dbReference type="InterPro" id="IPR046454">
    <property type="entry name" value="GpA_endonuclease"/>
</dbReference>
<name>A0A9Q7NWU5_ECOLX</name>
<dbReference type="Gene3D" id="3.40.50.300">
    <property type="entry name" value="P-loop containing nucleotide triphosphate hydrolases"/>
    <property type="match status" value="1"/>
</dbReference>
<feature type="domain" description="Terminase large subunit GpA endonuclease" evidence="3">
    <location>
        <begin position="298"/>
        <end position="568"/>
    </location>
</feature>
<dbReference type="InterPro" id="IPR027417">
    <property type="entry name" value="P-loop_NTPase"/>
</dbReference>
<evidence type="ECO:0000256" key="1">
    <source>
        <dbReference type="SAM" id="MobiDB-lite"/>
    </source>
</evidence>
<feature type="domain" description="Phage terminase large subunit GpA ATPase" evidence="2">
    <location>
        <begin position="51"/>
        <end position="289"/>
    </location>
</feature>
<evidence type="ECO:0000313" key="4">
    <source>
        <dbReference type="EMBL" id="RXB29790.1"/>
    </source>
</evidence>
<organism evidence="4 5">
    <name type="scientific">Escherichia coli</name>
    <dbReference type="NCBI Taxonomy" id="562"/>
    <lineage>
        <taxon>Bacteria</taxon>
        <taxon>Pseudomonadati</taxon>
        <taxon>Pseudomonadota</taxon>
        <taxon>Gammaproteobacteria</taxon>
        <taxon>Enterobacterales</taxon>
        <taxon>Enterobacteriaceae</taxon>
        <taxon>Escherichia</taxon>
    </lineage>
</organism>
<gene>
    <name evidence="4" type="ORF">EPS97_13505</name>
</gene>
<reference evidence="4 5" key="1">
    <citation type="submission" date="2019-01" db="EMBL/GenBank/DDBJ databases">
        <title>Genomic analysis of febrile catheter-associated UTI E. coli isolates.</title>
        <authorList>
            <person name="Potter R."/>
            <person name="Zou Z."/>
            <person name="Henderson J."/>
            <person name="Dantas G."/>
        </authorList>
    </citation>
    <scope>NUCLEOTIDE SEQUENCE [LARGE SCALE GENOMIC DNA]</scope>
    <source>
        <strain evidence="4 5">49_rectal</strain>
    </source>
</reference>
<dbReference type="EMBL" id="SCIU01000024">
    <property type="protein sequence ID" value="RXB29790.1"/>
    <property type="molecule type" value="Genomic_DNA"/>
</dbReference>
<comment type="caution">
    <text evidence="4">The sequence shown here is derived from an EMBL/GenBank/DDBJ whole genome shotgun (WGS) entry which is preliminary data.</text>
</comment>
<accession>A0A9Q7NWU5</accession>
<dbReference type="Pfam" id="PF20454">
    <property type="entry name" value="GpA_nuclease"/>
    <property type="match status" value="1"/>
</dbReference>
<dbReference type="AlphaFoldDB" id="A0A9Q7NWU5"/>
<protein>
    <submittedName>
        <fullName evidence="4">Terminase</fullName>
    </submittedName>
</protein>
<dbReference type="Pfam" id="PF05876">
    <property type="entry name" value="GpA_ATPase"/>
    <property type="match status" value="1"/>
</dbReference>
<dbReference type="GO" id="GO:0016887">
    <property type="term" value="F:ATP hydrolysis activity"/>
    <property type="evidence" value="ECO:0007669"/>
    <property type="project" value="InterPro"/>
</dbReference>